<accession>A0ACB8B6P2</accession>
<comment type="caution">
    <text evidence="1">The sequence shown here is derived from an EMBL/GenBank/DDBJ whole genome shotgun (WGS) entry which is preliminary data.</text>
</comment>
<keyword evidence="2" id="KW-1185">Reference proteome</keyword>
<evidence type="ECO:0000313" key="2">
    <source>
        <dbReference type="Proteomes" id="UP000790709"/>
    </source>
</evidence>
<protein>
    <submittedName>
        <fullName evidence="1">Uncharacterized protein</fullName>
    </submittedName>
</protein>
<name>A0ACB8B6P2_9AGAM</name>
<dbReference type="EMBL" id="MU266580">
    <property type="protein sequence ID" value="KAH7920432.1"/>
    <property type="molecule type" value="Genomic_DNA"/>
</dbReference>
<reference evidence="1" key="1">
    <citation type="journal article" date="2021" name="New Phytol.">
        <title>Evolutionary innovations through gain and loss of genes in the ectomycorrhizal Boletales.</title>
        <authorList>
            <person name="Wu G."/>
            <person name="Miyauchi S."/>
            <person name="Morin E."/>
            <person name="Kuo A."/>
            <person name="Drula E."/>
            <person name="Varga T."/>
            <person name="Kohler A."/>
            <person name="Feng B."/>
            <person name="Cao Y."/>
            <person name="Lipzen A."/>
            <person name="Daum C."/>
            <person name="Hundley H."/>
            <person name="Pangilinan J."/>
            <person name="Johnson J."/>
            <person name="Barry K."/>
            <person name="LaButti K."/>
            <person name="Ng V."/>
            <person name="Ahrendt S."/>
            <person name="Min B."/>
            <person name="Choi I.G."/>
            <person name="Park H."/>
            <person name="Plett J.M."/>
            <person name="Magnuson J."/>
            <person name="Spatafora J.W."/>
            <person name="Nagy L.G."/>
            <person name="Henrissat B."/>
            <person name="Grigoriev I.V."/>
            <person name="Yang Z.L."/>
            <person name="Xu J."/>
            <person name="Martin F.M."/>
        </authorList>
    </citation>
    <scope>NUCLEOTIDE SEQUENCE</scope>
    <source>
        <strain evidence="1">KUC20120723A-06</strain>
    </source>
</reference>
<sequence length="177" mass="19275">MAGRTLACSGAARGGPTTSTSTARSWGRRSWGIRRPLLVSCAVSLFMFGIVGSLHYLLRCTLRRSADDFISWNERFSTRNNSYSKGTHTPLALGVNNGMTGFPRLQFLCNVTTSQLLDHDRAGNNSQSYADFKVLAVWPSAVIDHMHPLTLCAGHGVHDSCRDGPAPPGDLDPQMPR</sequence>
<gene>
    <name evidence="1" type="ORF">BV22DRAFT_1039846</name>
</gene>
<organism evidence="1 2">
    <name type="scientific">Leucogyrophana mollusca</name>
    <dbReference type="NCBI Taxonomy" id="85980"/>
    <lineage>
        <taxon>Eukaryota</taxon>
        <taxon>Fungi</taxon>
        <taxon>Dikarya</taxon>
        <taxon>Basidiomycota</taxon>
        <taxon>Agaricomycotina</taxon>
        <taxon>Agaricomycetes</taxon>
        <taxon>Agaricomycetidae</taxon>
        <taxon>Boletales</taxon>
        <taxon>Boletales incertae sedis</taxon>
        <taxon>Leucogyrophana</taxon>
    </lineage>
</organism>
<proteinExistence type="predicted"/>
<dbReference type="Proteomes" id="UP000790709">
    <property type="component" value="Unassembled WGS sequence"/>
</dbReference>
<evidence type="ECO:0000313" key="1">
    <source>
        <dbReference type="EMBL" id="KAH7920432.1"/>
    </source>
</evidence>